<evidence type="ECO:0000313" key="2">
    <source>
        <dbReference type="EMBL" id="ROQ00142.1"/>
    </source>
</evidence>
<organism evidence="2 3">
    <name type="scientific">Stella humosa</name>
    <dbReference type="NCBI Taxonomy" id="94"/>
    <lineage>
        <taxon>Bacteria</taxon>
        <taxon>Pseudomonadati</taxon>
        <taxon>Pseudomonadota</taxon>
        <taxon>Alphaproteobacteria</taxon>
        <taxon>Rhodospirillales</taxon>
        <taxon>Stellaceae</taxon>
        <taxon>Stella</taxon>
    </lineage>
</organism>
<dbReference type="Proteomes" id="UP000278222">
    <property type="component" value="Unassembled WGS sequence"/>
</dbReference>
<keyword evidence="3" id="KW-1185">Reference proteome</keyword>
<dbReference type="RefSeq" id="WP_123689452.1">
    <property type="nucleotide sequence ID" value="NZ_AP019700.1"/>
</dbReference>
<protein>
    <submittedName>
        <fullName evidence="2">Uncharacterized protein</fullName>
    </submittedName>
</protein>
<keyword evidence="1" id="KW-0472">Membrane</keyword>
<name>A0A3N1M338_9PROT</name>
<evidence type="ECO:0000313" key="3">
    <source>
        <dbReference type="Proteomes" id="UP000278222"/>
    </source>
</evidence>
<dbReference type="AlphaFoldDB" id="A0A3N1M338"/>
<keyword evidence="1" id="KW-0812">Transmembrane</keyword>
<feature type="transmembrane region" description="Helical" evidence="1">
    <location>
        <begin position="20"/>
        <end position="39"/>
    </location>
</feature>
<sequence>MDRPNEGRGGDGCGGWRDFIPAAALLVFGLAGLGMAMLAPSGNGGQYAVVAPPWYDLRQTMALVQAADGLVSGTGGLANIVVAHSDSPGFVGALYRAGAWAVIDPIRERGCIGDRRTAQGDGG</sequence>
<evidence type="ECO:0000256" key="1">
    <source>
        <dbReference type="SAM" id="Phobius"/>
    </source>
</evidence>
<dbReference type="OrthoDB" id="8446462at2"/>
<accession>A0A3N1M338</accession>
<keyword evidence="1" id="KW-1133">Transmembrane helix</keyword>
<proteinExistence type="predicted"/>
<dbReference type="EMBL" id="RJKX01000013">
    <property type="protein sequence ID" value="ROQ00142.1"/>
    <property type="molecule type" value="Genomic_DNA"/>
</dbReference>
<reference evidence="2 3" key="1">
    <citation type="submission" date="2018-11" db="EMBL/GenBank/DDBJ databases">
        <title>Genomic Encyclopedia of Type Strains, Phase IV (KMG-IV): sequencing the most valuable type-strain genomes for metagenomic binning, comparative biology and taxonomic classification.</title>
        <authorList>
            <person name="Goeker M."/>
        </authorList>
    </citation>
    <scope>NUCLEOTIDE SEQUENCE [LARGE SCALE GENOMIC DNA]</scope>
    <source>
        <strain evidence="2 3">DSM 5900</strain>
    </source>
</reference>
<gene>
    <name evidence="2" type="ORF">EDC65_1938</name>
</gene>
<comment type="caution">
    <text evidence="2">The sequence shown here is derived from an EMBL/GenBank/DDBJ whole genome shotgun (WGS) entry which is preliminary data.</text>
</comment>